<proteinExistence type="predicted"/>
<dbReference type="AlphaFoldDB" id="A0A8K0J532"/>
<protein>
    <submittedName>
        <fullName evidence="1">Uncharacterized protein</fullName>
    </submittedName>
</protein>
<accession>A0A8K0J532</accession>
<comment type="caution">
    <text evidence="1">The sequence shown here is derived from an EMBL/GenBank/DDBJ whole genome shotgun (WGS) entry which is preliminary data.</text>
</comment>
<evidence type="ECO:0000313" key="2">
    <source>
        <dbReference type="Proteomes" id="UP000811619"/>
    </source>
</evidence>
<sequence length="223" mass="24688">MHILPYSLKYCLGRSTQPTALTSTPSSSSSSPQTDPTRKVVHFIHIFREPLALHKGLQFDFPEYLAIRSAIFSLQSAFIFLDYVFVQKNGDASSKMPMDPMSNPWIRRLRNKMLVIEHQLRNVKGLSTSHLIGVMSLQLPRDNGGTFLDLNTFVLKRLAPILDPPSSQAIVLGYEGGNRRGLGKGAMAVPSFERQLAHHIWDHGSAGRHLPSSGGGTPGLICW</sequence>
<evidence type="ECO:0000313" key="1">
    <source>
        <dbReference type="EMBL" id="KAG5914016.1"/>
    </source>
</evidence>
<reference evidence="1" key="1">
    <citation type="journal article" date="2020" name="bioRxiv">
        <title>Whole genome comparisons of ergot fungi reveals the divergence and evolution of species within the genus Claviceps are the result of varying mechanisms driving genome evolution and host range expansion.</title>
        <authorList>
            <person name="Wyka S.A."/>
            <person name="Mondo S.J."/>
            <person name="Liu M."/>
            <person name="Dettman J."/>
            <person name="Nalam V."/>
            <person name="Broders K.D."/>
        </authorList>
    </citation>
    <scope>NUCLEOTIDE SEQUENCE</scope>
    <source>
        <strain evidence="1">CCC 489</strain>
    </source>
</reference>
<gene>
    <name evidence="1" type="ORF">E4U42_000731</name>
</gene>
<name>A0A8K0J532_9HYPO</name>
<organism evidence="1 2">
    <name type="scientific">Claviceps africana</name>
    <dbReference type="NCBI Taxonomy" id="83212"/>
    <lineage>
        <taxon>Eukaryota</taxon>
        <taxon>Fungi</taxon>
        <taxon>Dikarya</taxon>
        <taxon>Ascomycota</taxon>
        <taxon>Pezizomycotina</taxon>
        <taxon>Sordariomycetes</taxon>
        <taxon>Hypocreomycetidae</taxon>
        <taxon>Hypocreales</taxon>
        <taxon>Clavicipitaceae</taxon>
        <taxon>Claviceps</taxon>
    </lineage>
</organism>
<dbReference type="Proteomes" id="UP000811619">
    <property type="component" value="Unassembled WGS sequence"/>
</dbReference>
<dbReference type="OrthoDB" id="409543at2759"/>
<keyword evidence="2" id="KW-1185">Reference proteome</keyword>
<dbReference type="EMBL" id="SRPY01001185">
    <property type="protein sequence ID" value="KAG5914016.1"/>
    <property type="molecule type" value="Genomic_DNA"/>
</dbReference>